<feature type="domain" description="Cation efflux protein cytoplasmic" evidence="9">
    <location>
        <begin position="212"/>
        <end position="287"/>
    </location>
</feature>
<dbReference type="GO" id="GO:0016020">
    <property type="term" value="C:membrane"/>
    <property type="evidence" value="ECO:0007669"/>
    <property type="project" value="UniProtKB-SubCell"/>
</dbReference>
<comment type="caution">
    <text evidence="10">The sequence shown here is derived from an EMBL/GenBank/DDBJ whole genome shotgun (WGS) entry which is preliminary data.</text>
</comment>
<comment type="similarity">
    <text evidence="2">Belongs to the cation diffusion facilitator (CDF) transporter (TC 2.A.4) family.</text>
</comment>
<evidence type="ECO:0000256" key="1">
    <source>
        <dbReference type="ARBA" id="ARBA00004141"/>
    </source>
</evidence>
<evidence type="ECO:0000256" key="4">
    <source>
        <dbReference type="ARBA" id="ARBA00022692"/>
    </source>
</evidence>
<feature type="transmembrane region" description="Helical" evidence="7">
    <location>
        <begin position="183"/>
        <end position="200"/>
    </location>
</feature>
<dbReference type="Gene3D" id="1.20.1510.10">
    <property type="entry name" value="Cation efflux protein transmembrane domain"/>
    <property type="match status" value="1"/>
</dbReference>
<protein>
    <submittedName>
        <fullName evidence="10">Transporter</fullName>
    </submittedName>
</protein>
<dbReference type="Proteomes" id="UP000190188">
    <property type="component" value="Unassembled WGS sequence"/>
</dbReference>
<dbReference type="PANTHER" id="PTHR43840:SF50">
    <property type="entry name" value="MANGANESE EFFLUX SYSTEM PROTEIN MNES"/>
    <property type="match status" value="1"/>
</dbReference>
<dbReference type="AlphaFoldDB" id="A0A1T2X7C1"/>
<dbReference type="SUPFAM" id="SSF161111">
    <property type="entry name" value="Cation efflux protein transmembrane domain-like"/>
    <property type="match status" value="1"/>
</dbReference>
<evidence type="ECO:0000313" key="11">
    <source>
        <dbReference type="Proteomes" id="UP000190188"/>
    </source>
</evidence>
<keyword evidence="3" id="KW-0813">Transport</keyword>
<dbReference type="InterPro" id="IPR036837">
    <property type="entry name" value="Cation_efflux_CTD_sf"/>
</dbReference>
<dbReference type="OrthoDB" id="9806522at2"/>
<evidence type="ECO:0000259" key="9">
    <source>
        <dbReference type="Pfam" id="PF16916"/>
    </source>
</evidence>
<dbReference type="InterPro" id="IPR027470">
    <property type="entry name" value="Cation_efflux_CTD"/>
</dbReference>
<proteinExistence type="inferred from homology"/>
<evidence type="ECO:0000313" key="10">
    <source>
        <dbReference type="EMBL" id="OPA75778.1"/>
    </source>
</evidence>
<name>A0A1T2X7C1_9BACL</name>
<dbReference type="EMBL" id="MSZX01000008">
    <property type="protein sequence ID" value="OPA75778.1"/>
    <property type="molecule type" value="Genomic_DNA"/>
</dbReference>
<dbReference type="InterPro" id="IPR050291">
    <property type="entry name" value="CDF_Transporter"/>
</dbReference>
<gene>
    <name evidence="10" type="ORF">BVG16_20845</name>
</gene>
<dbReference type="PANTHER" id="PTHR43840">
    <property type="entry name" value="MITOCHONDRIAL METAL TRANSPORTER 1-RELATED"/>
    <property type="match status" value="1"/>
</dbReference>
<comment type="subcellular location">
    <subcellularLocation>
        <location evidence="1">Membrane</location>
        <topology evidence="1">Multi-pass membrane protein</topology>
    </subcellularLocation>
</comment>
<keyword evidence="6 7" id="KW-0472">Membrane</keyword>
<organism evidence="10 11">
    <name type="scientific">Paenibacillus selenitireducens</name>
    <dbReference type="NCBI Taxonomy" id="1324314"/>
    <lineage>
        <taxon>Bacteria</taxon>
        <taxon>Bacillati</taxon>
        <taxon>Bacillota</taxon>
        <taxon>Bacilli</taxon>
        <taxon>Bacillales</taxon>
        <taxon>Paenibacillaceae</taxon>
        <taxon>Paenibacillus</taxon>
    </lineage>
</organism>
<dbReference type="SUPFAM" id="SSF160240">
    <property type="entry name" value="Cation efflux protein cytoplasmic domain-like"/>
    <property type="match status" value="1"/>
</dbReference>
<dbReference type="Pfam" id="PF16916">
    <property type="entry name" value="ZT_dimer"/>
    <property type="match status" value="1"/>
</dbReference>
<dbReference type="NCBIfam" id="TIGR01297">
    <property type="entry name" value="CDF"/>
    <property type="match status" value="1"/>
</dbReference>
<accession>A0A1T2X7C1</accession>
<feature type="transmembrane region" description="Helical" evidence="7">
    <location>
        <begin position="15"/>
        <end position="37"/>
    </location>
</feature>
<dbReference type="InterPro" id="IPR002524">
    <property type="entry name" value="Cation_efflux"/>
</dbReference>
<evidence type="ECO:0000256" key="5">
    <source>
        <dbReference type="ARBA" id="ARBA00022989"/>
    </source>
</evidence>
<evidence type="ECO:0000259" key="8">
    <source>
        <dbReference type="Pfam" id="PF01545"/>
    </source>
</evidence>
<evidence type="ECO:0000256" key="6">
    <source>
        <dbReference type="ARBA" id="ARBA00023136"/>
    </source>
</evidence>
<dbReference type="FunFam" id="1.20.1510.10:FF:000006">
    <property type="entry name" value="Divalent cation efflux transporter"/>
    <property type="match status" value="1"/>
</dbReference>
<dbReference type="RefSeq" id="WP_078501112.1">
    <property type="nucleotide sequence ID" value="NZ_MSZX01000008.1"/>
</dbReference>
<dbReference type="GO" id="GO:0008324">
    <property type="term" value="F:monoatomic cation transmembrane transporter activity"/>
    <property type="evidence" value="ECO:0007669"/>
    <property type="project" value="InterPro"/>
</dbReference>
<dbReference type="InterPro" id="IPR058533">
    <property type="entry name" value="Cation_efflux_TM"/>
</dbReference>
<feature type="transmembrane region" description="Helical" evidence="7">
    <location>
        <begin position="83"/>
        <end position="104"/>
    </location>
</feature>
<dbReference type="STRING" id="1324314.BVG16_20845"/>
<keyword evidence="4 7" id="KW-0812">Transmembrane</keyword>
<keyword evidence="11" id="KW-1185">Reference proteome</keyword>
<dbReference type="Pfam" id="PF01545">
    <property type="entry name" value="Cation_efflux"/>
    <property type="match status" value="1"/>
</dbReference>
<feature type="domain" description="Cation efflux protein transmembrane" evidence="8">
    <location>
        <begin position="16"/>
        <end position="207"/>
    </location>
</feature>
<evidence type="ECO:0000256" key="3">
    <source>
        <dbReference type="ARBA" id="ARBA00022448"/>
    </source>
</evidence>
<reference evidence="10 11" key="1">
    <citation type="submission" date="2017-01" db="EMBL/GenBank/DDBJ databases">
        <title>Genome analysis of Paenibacillus selenitrireducens ES3-24.</title>
        <authorList>
            <person name="Xu D."/>
            <person name="Yao R."/>
            <person name="Zheng S."/>
        </authorList>
    </citation>
    <scope>NUCLEOTIDE SEQUENCE [LARGE SCALE GENOMIC DNA]</scope>
    <source>
        <strain evidence="10 11">ES3-24</strain>
    </source>
</reference>
<dbReference type="InterPro" id="IPR027469">
    <property type="entry name" value="Cation_efflux_TMD_sf"/>
</dbReference>
<sequence>MTDAYKDLQQGERGAWTSIIAYIVLAGAKLTIGYVFFSEALLADGLNNSTDIVSSIAVLIGLRISQKPPDEDHPYGHFRAETLAALIASFIMMAVGLQVLYQAVTKLITNEVETPSMIAAWTALVCSVIIYGVYRYNLKLAKRVNSQAVMAAAQDNRSDALVGMGAFVGIIGTRLGLPWLDVVAAIVVGLIICRTAWMIFRGTAYSLSDGFDESELEQFKETINTIPGVERLKDIRARLLGNQVLVDVIVQVDNDLNVTESHDITERIERKMLENHNIEHVHIHIEPIRINKRLKEKQV</sequence>
<keyword evidence="5 7" id="KW-1133">Transmembrane helix</keyword>
<evidence type="ECO:0000256" key="7">
    <source>
        <dbReference type="SAM" id="Phobius"/>
    </source>
</evidence>
<evidence type="ECO:0000256" key="2">
    <source>
        <dbReference type="ARBA" id="ARBA00008114"/>
    </source>
</evidence>
<feature type="transmembrane region" description="Helical" evidence="7">
    <location>
        <begin position="116"/>
        <end position="134"/>
    </location>
</feature>
<dbReference type="Gene3D" id="3.30.70.1350">
    <property type="entry name" value="Cation efflux protein, cytoplasmic domain"/>
    <property type="match status" value="1"/>
</dbReference>